<keyword evidence="1" id="KW-0812">Transmembrane</keyword>
<dbReference type="AlphaFoldDB" id="A0A2W0HE53"/>
<dbReference type="Pfam" id="PF14808">
    <property type="entry name" value="TMEM164"/>
    <property type="match status" value="1"/>
</dbReference>
<feature type="transmembrane region" description="Helical" evidence="1">
    <location>
        <begin position="105"/>
        <end position="124"/>
    </location>
</feature>
<dbReference type="NCBIfam" id="TIGR02206">
    <property type="entry name" value="intg_mem_TP0381"/>
    <property type="match status" value="1"/>
</dbReference>
<dbReference type="Proteomes" id="UP000248066">
    <property type="component" value="Unassembled WGS sequence"/>
</dbReference>
<dbReference type="InterPro" id="IPR011737">
    <property type="entry name" value="CHP02206_TP0381"/>
</dbReference>
<feature type="transmembrane region" description="Helical" evidence="1">
    <location>
        <begin position="20"/>
        <end position="37"/>
    </location>
</feature>
<sequence length="233" mass="26842">MNWFEGTPGDTPFMMFTWHHWLMIIILIIGIAGIIIFRRALKDHVSRRWEIGIAITLLLAEAGYHTWLIVTGNWGTHHALPLELCNISLVLIIVILLTRHRATQNIVLFIGIAGALQAIITPVLSYGLPHFRFVHFFYTHILIIWTAVYFAVVRGYRPAFSDVLKAMLFLNLLLPVILLINAQVEGNYWFLAGKPEEGSMLDFLGPHPWYIISLEFVAFGIFTLIWFIFKERK</sequence>
<feature type="transmembrane region" description="Helical" evidence="1">
    <location>
        <begin position="79"/>
        <end position="98"/>
    </location>
</feature>
<feature type="transmembrane region" description="Helical" evidence="1">
    <location>
        <begin position="136"/>
        <end position="156"/>
    </location>
</feature>
<dbReference type="OrthoDB" id="9813172at2"/>
<evidence type="ECO:0000313" key="2">
    <source>
        <dbReference type="EMBL" id="PYZ98280.1"/>
    </source>
</evidence>
<feature type="transmembrane region" description="Helical" evidence="1">
    <location>
        <begin position="168"/>
        <end position="189"/>
    </location>
</feature>
<reference evidence="2 3" key="1">
    <citation type="submission" date="2017-10" db="EMBL/GenBank/DDBJ databases">
        <title>Bacillus sp. nov., a halophilic bacterium isolated from a Yangshapao Lake.</title>
        <authorList>
            <person name="Wang H."/>
        </authorList>
    </citation>
    <scope>NUCLEOTIDE SEQUENCE [LARGE SCALE GENOMIC DNA]</scope>
    <source>
        <strain evidence="2 3">YSP-3</strain>
    </source>
</reference>
<proteinExistence type="predicted"/>
<dbReference type="RefSeq" id="WP_110518152.1">
    <property type="nucleotide sequence ID" value="NZ_PDOF01000001.1"/>
</dbReference>
<evidence type="ECO:0000313" key="3">
    <source>
        <dbReference type="Proteomes" id="UP000248066"/>
    </source>
</evidence>
<dbReference type="EMBL" id="PDOF01000001">
    <property type="protein sequence ID" value="PYZ98280.1"/>
    <property type="molecule type" value="Genomic_DNA"/>
</dbReference>
<organism evidence="2 3">
    <name type="scientific">Alteribacter lacisalsi</name>
    <dbReference type="NCBI Taxonomy" id="2045244"/>
    <lineage>
        <taxon>Bacteria</taxon>
        <taxon>Bacillati</taxon>
        <taxon>Bacillota</taxon>
        <taxon>Bacilli</taxon>
        <taxon>Bacillales</taxon>
        <taxon>Bacillaceae</taxon>
        <taxon>Alteribacter</taxon>
    </lineage>
</organism>
<evidence type="ECO:0000256" key="1">
    <source>
        <dbReference type="SAM" id="Phobius"/>
    </source>
</evidence>
<keyword evidence="3" id="KW-1185">Reference proteome</keyword>
<keyword evidence="1" id="KW-1133">Transmembrane helix</keyword>
<keyword evidence="1" id="KW-0472">Membrane</keyword>
<comment type="caution">
    <text evidence="2">The sequence shown here is derived from an EMBL/GenBank/DDBJ whole genome shotgun (WGS) entry which is preliminary data.</text>
</comment>
<gene>
    <name evidence="2" type="ORF">CR205_06695</name>
</gene>
<protein>
    <submittedName>
        <fullName evidence="2">TIGR02206 family membrane protein</fullName>
    </submittedName>
</protein>
<name>A0A2W0HE53_9BACI</name>
<feature type="transmembrane region" description="Helical" evidence="1">
    <location>
        <begin position="49"/>
        <end position="67"/>
    </location>
</feature>
<accession>A0A2W0HE53</accession>
<feature type="transmembrane region" description="Helical" evidence="1">
    <location>
        <begin position="209"/>
        <end position="229"/>
    </location>
</feature>